<evidence type="ECO:0000313" key="1">
    <source>
        <dbReference type="EMBL" id="ATC84800.1"/>
    </source>
</evidence>
<protein>
    <submittedName>
        <fullName evidence="1">Uncharacterized protein</fullName>
    </submittedName>
</protein>
<dbReference type="Proteomes" id="UP000016505">
    <property type="component" value="Chromosome I"/>
</dbReference>
<gene>
    <name evidence="1" type="ORF">PARC_a0012</name>
</gene>
<name>A0A290S0R2_9GAMM</name>
<accession>A0A290S0R2</accession>
<dbReference type="KEGG" id="part:PARC_a0012"/>
<dbReference type="AlphaFoldDB" id="A0A290S0R2"/>
<evidence type="ECO:0000313" key="2">
    <source>
        <dbReference type="Proteomes" id="UP000016505"/>
    </source>
</evidence>
<sequence>MPILFETLLLQKTLFNNTPDHIITLLHACLIKGRFHLIKANKKGELNKISPPF</sequence>
<reference evidence="1 2" key="1">
    <citation type="journal article" date="2012" name="J. Bacteriol.">
        <title>Genome sequences of type strains of seven species of the marine bacterium Pseudoalteromonas.</title>
        <authorList>
            <person name="Xie B.B."/>
            <person name="Shu Y.L."/>
            <person name="Qin Q.L."/>
            <person name="Rong J.C."/>
            <person name="Zhang X.Y."/>
            <person name="Chen X.L."/>
            <person name="Shi M."/>
            <person name="He H.L."/>
            <person name="Zhou B.C."/>
            <person name="Zhang Y.Z."/>
        </authorList>
    </citation>
    <scope>NUCLEOTIDE SEQUENCE [LARGE SCALE GENOMIC DNA]</scope>
    <source>
        <strain evidence="1 2">A 37-1-2</strain>
    </source>
</reference>
<organism evidence="1 2">
    <name type="scientific">Pseudoalteromonas arctica A 37-1-2</name>
    <dbReference type="NCBI Taxonomy" id="1117313"/>
    <lineage>
        <taxon>Bacteria</taxon>
        <taxon>Pseudomonadati</taxon>
        <taxon>Pseudomonadota</taxon>
        <taxon>Gammaproteobacteria</taxon>
        <taxon>Alteromonadales</taxon>
        <taxon>Pseudoalteromonadaceae</taxon>
        <taxon>Pseudoalteromonas</taxon>
    </lineage>
</organism>
<proteinExistence type="predicted"/>
<dbReference type="EMBL" id="CP011025">
    <property type="protein sequence ID" value="ATC84800.1"/>
    <property type="molecule type" value="Genomic_DNA"/>
</dbReference>